<feature type="transmembrane region" description="Helical" evidence="2">
    <location>
        <begin position="20"/>
        <end position="43"/>
    </location>
</feature>
<name>A0A9N8HE64_9STRA</name>
<dbReference type="EMBL" id="CAICTM010000288">
    <property type="protein sequence ID" value="CAB9507028.1"/>
    <property type="molecule type" value="Genomic_DNA"/>
</dbReference>
<evidence type="ECO:0000256" key="1">
    <source>
        <dbReference type="SAM" id="MobiDB-lite"/>
    </source>
</evidence>
<protein>
    <submittedName>
        <fullName evidence="3">Uncharacterized protein</fullName>
    </submittedName>
</protein>
<dbReference type="SUPFAM" id="SSF52266">
    <property type="entry name" value="SGNH hydrolase"/>
    <property type="match status" value="1"/>
</dbReference>
<reference evidence="3" key="1">
    <citation type="submission" date="2020-06" db="EMBL/GenBank/DDBJ databases">
        <authorList>
            <consortium name="Plant Systems Biology data submission"/>
        </authorList>
    </citation>
    <scope>NUCLEOTIDE SEQUENCE</scope>
    <source>
        <strain evidence="3">D6</strain>
    </source>
</reference>
<organism evidence="3 4">
    <name type="scientific">Seminavis robusta</name>
    <dbReference type="NCBI Taxonomy" id="568900"/>
    <lineage>
        <taxon>Eukaryota</taxon>
        <taxon>Sar</taxon>
        <taxon>Stramenopiles</taxon>
        <taxon>Ochrophyta</taxon>
        <taxon>Bacillariophyta</taxon>
        <taxon>Bacillariophyceae</taxon>
        <taxon>Bacillariophycidae</taxon>
        <taxon>Naviculales</taxon>
        <taxon>Naviculaceae</taxon>
        <taxon>Seminavis</taxon>
    </lineage>
</organism>
<dbReference type="PANTHER" id="PTHR34407">
    <property type="entry name" value="EXPRESSED PROTEIN"/>
    <property type="match status" value="1"/>
</dbReference>
<dbReference type="OrthoDB" id="42308at2759"/>
<keyword evidence="2" id="KW-1133">Transmembrane helix</keyword>
<evidence type="ECO:0000313" key="4">
    <source>
        <dbReference type="Proteomes" id="UP001153069"/>
    </source>
</evidence>
<accession>A0A9N8HE64</accession>
<keyword evidence="2" id="KW-0812">Transmembrane</keyword>
<dbReference type="PANTHER" id="PTHR34407:SF1">
    <property type="entry name" value="SGNH HYDROLASE-TYPE ESTERASE DOMAIN-CONTAINING PROTEIN"/>
    <property type="match status" value="1"/>
</dbReference>
<dbReference type="AlphaFoldDB" id="A0A9N8HE64"/>
<keyword evidence="2" id="KW-0472">Membrane</keyword>
<sequence length="625" mass="69228">MKIASRNNNRRKPQVRTSQLVLGILVCVLAGAVVLFGTSMAFLTQHEKQTSGNNNNNIKEDVISKPLATNTNTGKKEKSASTLLRHQLPAPPAISSQTVKTALDKVKQEFYDRYGGEQAANALYQKTITFFGAMDKTADRILRAVAQQEAFVMGFAGYSITVGRGNFFSQSFPFVVERTLQDILQKVGVPNFIVRNSAIGGIPSFPYAYCLDHFVSKQTDVLSWDFSMNEMSKDPAVFEAYLRQALHQLPKQPMIIMVDNNNLRAQVLEKYVNLGLLQGALTVAKAGAVIDPALLQKPDDQKPPGLQKWDEFGAPDGCPGKGSWHPKKAEHEFMGWMIAMHFVQALEIVHQTQVDNPNHWYKPYLEQQPQVRVTFPKPLSNPPPNDESVTEILFGHANDNDNQYQMKELSCRTNFLPATDYEKVLPSLVIAGLSNEATAENIMETRNDDFYHKGWVLDVSPVERDTKRKVETCGGLGYIDMKIALYGIPESGPLELFLPYEGAPHDHNDATESDAQHWFDGLIVCEANDKRSKEACQLDRDIEYVVGGVKVPSVVRVNGAGEYLKRKTCVSVGVPAGAKIGRRQEVAADSSQTQGIGLPVSITAKAPVTRKVGACCLSHIVWEQH</sequence>
<comment type="caution">
    <text evidence="3">The sequence shown here is derived from an EMBL/GenBank/DDBJ whole genome shotgun (WGS) entry which is preliminary data.</text>
</comment>
<dbReference type="Proteomes" id="UP001153069">
    <property type="component" value="Unassembled WGS sequence"/>
</dbReference>
<keyword evidence="4" id="KW-1185">Reference proteome</keyword>
<gene>
    <name evidence="3" type="ORF">SEMRO_289_G109090.1</name>
</gene>
<evidence type="ECO:0000256" key="2">
    <source>
        <dbReference type="SAM" id="Phobius"/>
    </source>
</evidence>
<proteinExistence type="predicted"/>
<feature type="region of interest" description="Disordered" evidence="1">
    <location>
        <begin position="49"/>
        <end position="78"/>
    </location>
</feature>
<evidence type="ECO:0000313" key="3">
    <source>
        <dbReference type="EMBL" id="CAB9507028.1"/>
    </source>
</evidence>